<dbReference type="InterPro" id="IPR014327">
    <property type="entry name" value="RNA_pol_sigma70_bacteroid"/>
</dbReference>
<feature type="domain" description="RNA polymerase sigma factor 70 region 4 type 2" evidence="6">
    <location>
        <begin position="118"/>
        <end position="169"/>
    </location>
</feature>
<accession>A0A1I2DBG0</accession>
<sequence>MKKSLTDKQIVKRIAKGDEHVFEQLFHAKYAHLVLFAMKMIPDRMEAENIVQMVFIKLWEKRNVLKIKSLNAYLMMTVRNHCLNVIKRSRYHYSVDNLPQLPDVEENDIQQKEEMLKLVYSIIDTMPLQRKKIFKMSRLDGLKYKEIANILNISPKTVEAQMGKALKTLRETIAFGTIKQKNTH</sequence>
<keyword evidence="3" id="KW-0731">Sigma factor</keyword>
<organism evidence="7 8">
    <name type="scientific">Thermophagus xiamenensis</name>
    <dbReference type="NCBI Taxonomy" id="385682"/>
    <lineage>
        <taxon>Bacteria</taxon>
        <taxon>Pseudomonadati</taxon>
        <taxon>Bacteroidota</taxon>
        <taxon>Bacteroidia</taxon>
        <taxon>Marinilabiliales</taxon>
        <taxon>Marinilabiliaceae</taxon>
        <taxon>Thermophagus</taxon>
    </lineage>
</organism>
<evidence type="ECO:0000256" key="2">
    <source>
        <dbReference type="ARBA" id="ARBA00023015"/>
    </source>
</evidence>
<dbReference type="SUPFAM" id="SSF88946">
    <property type="entry name" value="Sigma2 domain of RNA polymerase sigma factors"/>
    <property type="match status" value="1"/>
</dbReference>
<keyword evidence="2" id="KW-0805">Transcription regulation</keyword>
<dbReference type="Gene3D" id="1.10.1740.10">
    <property type="match status" value="1"/>
</dbReference>
<dbReference type="SUPFAM" id="SSF88659">
    <property type="entry name" value="Sigma3 and sigma4 domains of RNA polymerase sigma factors"/>
    <property type="match status" value="1"/>
</dbReference>
<dbReference type="InterPro" id="IPR013325">
    <property type="entry name" value="RNA_pol_sigma_r2"/>
</dbReference>
<dbReference type="RefSeq" id="WP_010526083.1">
    <property type="nucleotide sequence ID" value="NZ_AFSL01000003.1"/>
</dbReference>
<name>A0A1I2DBG0_9BACT</name>
<dbReference type="Gene3D" id="1.10.10.10">
    <property type="entry name" value="Winged helix-like DNA-binding domain superfamily/Winged helix DNA-binding domain"/>
    <property type="match status" value="1"/>
</dbReference>
<feature type="domain" description="RNA polymerase sigma-70 region 2" evidence="5">
    <location>
        <begin position="30"/>
        <end position="89"/>
    </location>
</feature>
<dbReference type="AlphaFoldDB" id="A0A1I2DBG0"/>
<dbReference type="InterPro" id="IPR036388">
    <property type="entry name" value="WH-like_DNA-bd_sf"/>
</dbReference>
<dbReference type="InterPro" id="IPR013324">
    <property type="entry name" value="RNA_pol_sigma_r3/r4-like"/>
</dbReference>
<dbReference type="InterPro" id="IPR039425">
    <property type="entry name" value="RNA_pol_sigma-70-like"/>
</dbReference>
<protein>
    <submittedName>
        <fullName evidence="7">RNA polymerase sigma-70 factor, ECF subfamily</fullName>
    </submittedName>
</protein>
<dbReference type="Pfam" id="PF08281">
    <property type="entry name" value="Sigma70_r4_2"/>
    <property type="match status" value="1"/>
</dbReference>
<dbReference type="PANTHER" id="PTHR43133:SF46">
    <property type="entry name" value="RNA POLYMERASE SIGMA-70 FACTOR ECF SUBFAMILY"/>
    <property type="match status" value="1"/>
</dbReference>
<dbReference type="Proteomes" id="UP000181976">
    <property type="component" value="Unassembled WGS sequence"/>
</dbReference>
<dbReference type="InterPro" id="IPR014284">
    <property type="entry name" value="RNA_pol_sigma-70_dom"/>
</dbReference>
<dbReference type="GO" id="GO:0003677">
    <property type="term" value="F:DNA binding"/>
    <property type="evidence" value="ECO:0007669"/>
    <property type="project" value="InterPro"/>
</dbReference>
<proteinExistence type="inferred from homology"/>
<dbReference type="eggNOG" id="COG1595">
    <property type="taxonomic scope" value="Bacteria"/>
</dbReference>
<reference evidence="7 8" key="1">
    <citation type="submission" date="2016-10" db="EMBL/GenBank/DDBJ databases">
        <authorList>
            <person name="de Groot N.N."/>
        </authorList>
    </citation>
    <scope>NUCLEOTIDE SEQUENCE [LARGE SCALE GENOMIC DNA]</scope>
    <source>
        <strain evidence="7 8">DSM 19012</strain>
    </source>
</reference>
<evidence type="ECO:0000313" key="7">
    <source>
        <dbReference type="EMBL" id="SFE77866.1"/>
    </source>
</evidence>
<dbReference type="GO" id="GO:0016987">
    <property type="term" value="F:sigma factor activity"/>
    <property type="evidence" value="ECO:0007669"/>
    <property type="project" value="UniProtKB-KW"/>
</dbReference>
<dbReference type="PANTHER" id="PTHR43133">
    <property type="entry name" value="RNA POLYMERASE ECF-TYPE SIGMA FACTO"/>
    <property type="match status" value="1"/>
</dbReference>
<gene>
    <name evidence="7" type="ORF">SAMN05444380_11856</name>
</gene>
<keyword evidence="4" id="KW-0804">Transcription</keyword>
<dbReference type="NCBIfam" id="TIGR02937">
    <property type="entry name" value="sigma70-ECF"/>
    <property type="match status" value="1"/>
</dbReference>
<dbReference type="InterPro" id="IPR007627">
    <property type="entry name" value="RNA_pol_sigma70_r2"/>
</dbReference>
<dbReference type="InterPro" id="IPR013249">
    <property type="entry name" value="RNA_pol_sigma70_r4_t2"/>
</dbReference>
<evidence type="ECO:0000256" key="3">
    <source>
        <dbReference type="ARBA" id="ARBA00023082"/>
    </source>
</evidence>
<dbReference type="InParanoid" id="A0A1I2DBG0"/>
<dbReference type="NCBIfam" id="TIGR02985">
    <property type="entry name" value="Sig70_bacteroi1"/>
    <property type="match status" value="1"/>
</dbReference>
<dbReference type="OrthoDB" id="9782991at2"/>
<evidence type="ECO:0000256" key="1">
    <source>
        <dbReference type="ARBA" id="ARBA00010641"/>
    </source>
</evidence>
<evidence type="ECO:0000313" key="8">
    <source>
        <dbReference type="Proteomes" id="UP000181976"/>
    </source>
</evidence>
<keyword evidence="8" id="KW-1185">Reference proteome</keyword>
<dbReference type="Pfam" id="PF04542">
    <property type="entry name" value="Sigma70_r2"/>
    <property type="match status" value="1"/>
</dbReference>
<dbReference type="CDD" id="cd06171">
    <property type="entry name" value="Sigma70_r4"/>
    <property type="match status" value="1"/>
</dbReference>
<dbReference type="GO" id="GO:0006352">
    <property type="term" value="P:DNA-templated transcription initiation"/>
    <property type="evidence" value="ECO:0007669"/>
    <property type="project" value="InterPro"/>
</dbReference>
<dbReference type="STRING" id="385682.SAMN05444380_11856"/>
<evidence type="ECO:0000259" key="6">
    <source>
        <dbReference type="Pfam" id="PF08281"/>
    </source>
</evidence>
<comment type="similarity">
    <text evidence="1">Belongs to the sigma-70 factor family. ECF subfamily.</text>
</comment>
<evidence type="ECO:0000256" key="4">
    <source>
        <dbReference type="ARBA" id="ARBA00023163"/>
    </source>
</evidence>
<evidence type="ECO:0000259" key="5">
    <source>
        <dbReference type="Pfam" id="PF04542"/>
    </source>
</evidence>
<dbReference type="EMBL" id="FONA01000018">
    <property type="protein sequence ID" value="SFE77866.1"/>
    <property type="molecule type" value="Genomic_DNA"/>
</dbReference>